<evidence type="ECO:0000256" key="2">
    <source>
        <dbReference type="ARBA" id="ARBA00022490"/>
    </source>
</evidence>
<dbReference type="EMBL" id="UINC01009732">
    <property type="protein sequence ID" value="SVA43579.1"/>
    <property type="molecule type" value="Genomic_DNA"/>
</dbReference>
<dbReference type="Gene3D" id="3.40.1260.20">
    <property type="entry name" value="Ribonuclease E, catalytic domain"/>
    <property type="match status" value="1"/>
</dbReference>
<evidence type="ECO:0008006" key="12">
    <source>
        <dbReference type="Google" id="ProtNLM"/>
    </source>
</evidence>
<dbReference type="PANTHER" id="PTHR30001">
    <property type="entry name" value="RIBONUCLEASE"/>
    <property type="match status" value="1"/>
</dbReference>
<comment type="cofactor">
    <cofactor evidence="1">
        <name>Mg(2+)</name>
        <dbReference type="ChEBI" id="CHEBI:18420"/>
    </cofactor>
</comment>
<dbReference type="GO" id="GO:0003723">
    <property type="term" value="F:RNA binding"/>
    <property type="evidence" value="ECO:0007669"/>
    <property type="project" value="UniProtKB-KW"/>
</dbReference>
<evidence type="ECO:0000259" key="9">
    <source>
        <dbReference type="Pfam" id="PF10150"/>
    </source>
</evidence>
<gene>
    <name evidence="11" type="ORF">METZ01_LOCUS96433</name>
</gene>
<dbReference type="GO" id="GO:0046872">
    <property type="term" value="F:metal ion binding"/>
    <property type="evidence" value="ECO:0007669"/>
    <property type="project" value="UniProtKB-KW"/>
</dbReference>
<dbReference type="Pfam" id="PF20833">
    <property type="entry name" value="RNase_E_G_Thio"/>
    <property type="match status" value="1"/>
</dbReference>
<reference evidence="11" key="1">
    <citation type="submission" date="2018-05" db="EMBL/GenBank/DDBJ databases">
        <authorList>
            <person name="Lanie J.A."/>
            <person name="Ng W.-L."/>
            <person name="Kazmierczak K.M."/>
            <person name="Andrzejewski T.M."/>
            <person name="Davidsen T.M."/>
            <person name="Wayne K.J."/>
            <person name="Tettelin H."/>
            <person name="Glass J.I."/>
            <person name="Rusch D."/>
            <person name="Podicherti R."/>
            <person name="Tsui H.-C.T."/>
            <person name="Winkler M.E."/>
        </authorList>
    </citation>
    <scope>NUCLEOTIDE SEQUENCE</scope>
</reference>
<dbReference type="AlphaFoldDB" id="A0A381VTE9"/>
<accession>A0A381VTE9</accession>
<evidence type="ECO:0000259" key="10">
    <source>
        <dbReference type="Pfam" id="PF20833"/>
    </source>
</evidence>
<feature type="domain" description="RNase E/G thioredoxin-like" evidence="10">
    <location>
        <begin position="431"/>
        <end position="515"/>
    </location>
</feature>
<dbReference type="InterPro" id="IPR012340">
    <property type="entry name" value="NA-bd_OB-fold"/>
</dbReference>
<organism evidence="11">
    <name type="scientific">marine metagenome</name>
    <dbReference type="NCBI Taxonomy" id="408172"/>
    <lineage>
        <taxon>unclassified sequences</taxon>
        <taxon>metagenomes</taxon>
        <taxon>ecological metagenomes</taxon>
    </lineage>
</organism>
<dbReference type="GO" id="GO:0005737">
    <property type="term" value="C:cytoplasm"/>
    <property type="evidence" value="ECO:0007669"/>
    <property type="project" value="TreeGrafter"/>
</dbReference>
<keyword evidence="2" id="KW-0963">Cytoplasm</keyword>
<dbReference type="InterPro" id="IPR019307">
    <property type="entry name" value="RNA-bd_AU-1/RNase_E/G"/>
</dbReference>
<dbReference type="SUPFAM" id="SSF50249">
    <property type="entry name" value="Nucleic acid-binding proteins"/>
    <property type="match status" value="1"/>
</dbReference>
<evidence type="ECO:0000256" key="4">
    <source>
        <dbReference type="ARBA" id="ARBA00022723"/>
    </source>
</evidence>
<evidence type="ECO:0000256" key="6">
    <source>
        <dbReference type="ARBA" id="ARBA00022842"/>
    </source>
</evidence>
<evidence type="ECO:0000256" key="5">
    <source>
        <dbReference type="ARBA" id="ARBA00022801"/>
    </source>
</evidence>
<dbReference type="GO" id="GO:0016787">
    <property type="term" value="F:hydrolase activity"/>
    <property type="evidence" value="ECO:0007669"/>
    <property type="project" value="UniProtKB-KW"/>
</dbReference>
<dbReference type="CDD" id="cd04453">
    <property type="entry name" value="S1_RNase_E"/>
    <property type="match status" value="1"/>
</dbReference>
<dbReference type="Gene3D" id="2.40.50.140">
    <property type="entry name" value="Nucleic acid-binding proteins"/>
    <property type="match status" value="1"/>
</dbReference>
<evidence type="ECO:0000256" key="8">
    <source>
        <dbReference type="SAM" id="MobiDB-lite"/>
    </source>
</evidence>
<sequence>MSSEILVNSNMREIRVALTENNQLAELFIEHQTNKGIVGNIYKGVVTKILPGMQVAFVDMGLDKAGFLCANNVDITKIADSNKKGWEIGQDKNTTSNAEEESSSSNEDSIIGRINHKIPIQDLLEERQEIIVQVTKNPLGTKGARITNYIGLPGRYLVYLPDASDTFVSRRIEDEVERERLKTILQEIGKSRGGYIIRTAGQDCEKSDFALDLVFLHRLWDSLQKKVVETPPCSLLYEDLNLTFRSMRDLFTSDVSRMVVDSKSEYQNCLEFCENYLPHIYNKIELYQKSAPIFDHFGIETEINRALDRKVWLKSGGYILIDETEALVAIDVNTGKYVGHSDPEETILKTNLEAVKEVVWQLRLRNIGGIIIVDFIDMLKEENKETVWNVLTQSLKGDRSRTKILKISELGLVEMTRKRARESLAQTLCNTCSYCDGKGHNKSPTTICNEIIRSVQRLSTSNYLKRKSVKIEVHPCVYDVFFEEESSFLEQAEQEYGLDIKFLANHELHQEKYDIAVD</sequence>
<dbReference type="InterPro" id="IPR048583">
    <property type="entry name" value="RNase_E_G_thioredoxin-like"/>
</dbReference>
<keyword evidence="3" id="KW-0540">Nuclease</keyword>
<evidence type="ECO:0000256" key="1">
    <source>
        <dbReference type="ARBA" id="ARBA00001946"/>
    </source>
</evidence>
<keyword evidence="5" id="KW-0378">Hydrolase</keyword>
<dbReference type="PANTHER" id="PTHR30001:SF0">
    <property type="entry name" value="RIBONUCLEASE G"/>
    <property type="match status" value="1"/>
</dbReference>
<evidence type="ECO:0000313" key="11">
    <source>
        <dbReference type="EMBL" id="SVA43579.1"/>
    </source>
</evidence>
<feature type="region of interest" description="Disordered" evidence="8">
    <location>
        <begin position="86"/>
        <end position="108"/>
    </location>
</feature>
<protein>
    <recommendedName>
        <fullName evidence="12">S1 motif domain-containing protein</fullName>
    </recommendedName>
</protein>
<dbReference type="GO" id="GO:0004540">
    <property type="term" value="F:RNA nuclease activity"/>
    <property type="evidence" value="ECO:0007669"/>
    <property type="project" value="InterPro"/>
</dbReference>
<name>A0A381VTE9_9ZZZZ</name>
<dbReference type="InterPro" id="IPR004659">
    <property type="entry name" value="RNase_E/G"/>
</dbReference>
<dbReference type="Pfam" id="PF10150">
    <property type="entry name" value="RNase_E_G"/>
    <property type="match status" value="1"/>
</dbReference>
<evidence type="ECO:0000256" key="7">
    <source>
        <dbReference type="ARBA" id="ARBA00022884"/>
    </source>
</evidence>
<keyword evidence="4" id="KW-0479">Metal-binding</keyword>
<keyword evidence="6" id="KW-0460">Magnesium</keyword>
<feature type="domain" description="RNA-binding protein AU-1/Ribonuclease E/G" evidence="9">
    <location>
        <begin position="152"/>
        <end position="419"/>
    </location>
</feature>
<dbReference type="NCBIfam" id="TIGR00757">
    <property type="entry name" value="RNaseEG"/>
    <property type="match status" value="1"/>
</dbReference>
<proteinExistence type="predicted"/>
<dbReference type="GO" id="GO:0006364">
    <property type="term" value="P:rRNA processing"/>
    <property type="evidence" value="ECO:0007669"/>
    <property type="project" value="TreeGrafter"/>
</dbReference>
<evidence type="ECO:0000256" key="3">
    <source>
        <dbReference type="ARBA" id="ARBA00022722"/>
    </source>
</evidence>
<keyword evidence="7" id="KW-0694">RNA-binding</keyword>